<evidence type="ECO:0000313" key="3">
    <source>
        <dbReference type="Proteomes" id="UP000198253"/>
    </source>
</evidence>
<sequence length="132" mass="13629">MTVPQPRRIEEDLLDPGPNGGIRSLLYTVACYVLPALAVFVWLLTLSGQVPTGCVTDFTGGGCDSPRAHAIDSFVSGGPRFGLALVTSLLVAMVLRRIGTTWRTATLAMASSVVGGGLSTVLISAVTGEPIG</sequence>
<accession>A0A1C4WAB5</accession>
<proteinExistence type="predicted"/>
<evidence type="ECO:0000313" key="2">
    <source>
        <dbReference type="EMBL" id="SCE93186.1"/>
    </source>
</evidence>
<gene>
    <name evidence="2" type="ORF">GA0070618_2009</name>
</gene>
<dbReference type="InParanoid" id="A0A1C4WAB5"/>
<keyword evidence="1" id="KW-0812">Transmembrane</keyword>
<dbReference type="AlphaFoldDB" id="A0A1C4WAB5"/>
<keyword evidence="1" id="KW-0472">Membrane</keyword>
<dbReference type="RefSeq" id="WP_094977979.1">
    <property type="nucleotide sequence ID" value="NZ_LT607413.1"/>
</dbReference>
<dbReference type="Proteomes" id="UP000198253">
    <property type="component" value="Chromosome I"/>
</dbReference>
<dbReference type="EMBL" id="LT607413">
    <property type="protein sequence ID" value="SCE93186.1"/>
    <property type="molecule type" value="Genomic_DNA"/>
</dbReference>
<keyword evidence="3" id="KW-1185">Reference proteome</keyword>
<keyword evidence="1" id="KW-1133">Transmembrane helix</keyword>
<dbReference type="OrthoDB" id="3313648at2"/>
<protein>
    <submittedName>
        <fullName evidence="2">Uncharacterized protein</fullName>
    </submittedName>
</protein>
<evidence type="ECO:0000256" key="1">
    <source>
        <dbReference type="SAM" id="Phobius"/>
    </source>
</evidence>
<feature type="transmembrane region" description="Helical" evidence="1">
    <location>
        <begin position="25"/>
        <end position="44"/>
    </location>
</feature>
<name>A0A1C4WAB5_MICEC</name>
<feature type="transmembrane region" description="Helical" evidence="1">
    <location>
        <begin position="77"/>
        <end position="95"/>
    </location>
</feature>
<organism evidence="2 3">
    <name type="scientific">Micromonospora echinospora</name>
    <name type="common">Micromonospora purpurea</name>
    <dbReference type="NCBI Taxonomy" id="1877"/>
    <lineage>
        <taxon>Bacteria</taxon>
        <taxon>Bacillati</taxon>
        <taxon>Actinomycetota</taxon>
        <taxon>Actinomycetes</taxon>
        <taxon>Micromonosporales</taxon>
        <taxon>Micromonosporaceae</taxon>
        <taxon>Micromonospora</taxon>
    </lineage>
</organism>
<feature type="transmembrane region" description="Helical" evidence="1">
    <location>
        <begin position="107"/>
        <end position="126"/>
    </location>
</feature>
<reference evidence="3" key="1">
    <citation type="submission" date="2016-06" db="EMBL/GenBank/DDBJ databases">
        <authorList>
            <person name="Varghese N."/>
            <person name="Submissions Spin"/>
        </authorList>
    </citation>
    <scope>NUCLEOTIDE SEQUENCE [LARGE SCALE GENOMIC DNA]</scope>
    <source>
        <strain evidence="3">DSM 43816</strain>
    </source>
</reference>